<dbReference type="SUPFAM" id="SSF50494">
    <property type="entry name" value="Trypsin-like serine proteases"/>
    <property type="match status" value="1"/>
</dbReference>
<dbReference type="EMBL" id="MHTV01000012">
    <property type="protein sequence ID" value="OHA67351.1"/>
    <property type="molecule type" value="Genomic_DNA"/>
</dbReference>
<dbReference type="GO" id="GO:0006508">
    <property type="term" value="P:proteolysis"/>
    <property type="evidence" value="ECO:0007669"/>
    <property type="project" value="UniProtKB-KW"/>
</dbReference>
<comment type="caution">
    <text evidence="4">The sequence shown here is derived from an EMBL/GenBank/DDBJ whole genome shotgun (WGS) entry which is preliminary data.</text>
</comment>
<dbReference type="PRINTS" id="PR00834">
    <property type="entry name" value="PROTEASES2C"/>
</dbReference>
<dbReference type="InterPro" id="IPR001940">
    <property type="entry name" value="Peptidase_S1C"/>
</dbReference>
<dbReference type="Gene3D" id="2.40.10.120">
    <property type="match status" value="1"/>
</dbReference>
<dbReference type="GO" id="GO:0004252">
    <property type="term" value="F:serine-type endopeptidase activity"/>
    <property type="evidence" value="ECO:0007669"/>
    <property type="project" value="InterPro"/>
</dbReference>
<gene>
    <name evidence="4" type="ORF">A3C04_01705</name>
</gene>
<dbReference type="PANTHER" id="PTHR43343">
    <property type="entry name" value="PEPTIDASE S12"/>
    <property type="match status" value="1"/>
</dbReference>
<dbReference type="Gene3D" id="2.30.42.10">
    <property type="match status" value="1"/>
</dbReference>
<keyword evidence="3" id="KW-0472">Membrane</keyword>
<keyword evidence="3" id="KW-1133">Transmembrane helix</keyword>
<evidence type="ECO:0000256" key="1">
    <source>
        <dbReference type="ARBA" id="ARBA00022670"/>
    </source>
</evidence>
<dbReference type="InterPro" id="IPR036034">
    <property type="entry name" value="PDZ_sf"/>
</dbReference>
<keyword evidence="2" id="KW-0378">Hydrolase</keyword>
<organism evidence="4 5">
    <name type="scientific">Candidatus Wildermuthbacteria bacterium RIFCSPHIGHO2_02_FULL_45_25</name>
    <dbReference type="NCBI Taxonomy" id="1802450"/>
    <lineage>
        <taxon>Bacteria</taxon>
        <taxon>Candidatus Wildermuthiibacteriota</taxon>
    </lineage>
</organism>
<feature type="transmembrane region" description="Helical" evidence="3">
    <location>
        <begin position="40"/>
        <end position="63"/>
    </location>
</feature>
<dbReference type="PANTHER" id="PTHR43343:SF3">
    <property type="entry name" value="PROTEASE DO-LIKE 8, CHLOROPLASTIC"/>
    <property type="match status" value="1"/>
</dbReference>
<keyword evidence="1" id="KW-0645">Protease</keyword>
<evidence type="ECO:0000256" key="3">
    <source>
        <dbReference type="SAM" id="Phobius"/>
    </source>
</evidence>
<dbReference type="InterPro" id="IPR009003">
    <property type="entry name" value="Peptidase_S1_PA"/>
</dbReference>
<evidence type="ECO:0000256" key="2">
    <source>
        <dbReference type="ARBA" id="ARBA00022801"/>
    </source>
</evidence>
<dbReference type="Proteomes" id="UP000178092">
    <property type="component" value="Unassembled WGS sequence"/>
</dbReference>
<dbReference type="Pfam" id="PF13365">
    <property type="entry name" value="Trypsin_2"/>
    <property type="match status" value="1"/>
</dbReference>
<accession>A0A1G2R5H3</accession>
<proteinExistence type="predicted"/>
<name>A0A1G2R5H3_9BACT</name>
<evidence type="ECO:0000313" key="4">
    <source>
        <dbReference type="EMBL" id="OHA67351.1"/>
    </source>
</evidence>
<reference evidence="4 5" key="1">
    <citation type="journal article" date="2016" name="Nat. Commun.">
        <title>Thousands of microbial genomes shed light on interconnected biogeochemical processes in an aquifer system.</title>
        <authorList>
            <person name="Anantharaman K."/>
            <person name="Brown C.T."/>
            <person name="Hug L.A."/>
            <person name="Sharon I."/>
            <person name="Castelle C.J."/>
            <person name="Probst A.J."/>
            <person name="Thomas B.C."/>
            <person name="Singh A."/>
            <person name="Wilkins M.J."/>
            <person name="Karaoz U."/>
            <person name="Brodie E.L."/>
            <person name="Williams K.H."/>
            <person name="Hubbard S.S."/>
            <person name="Banfield J.F."/>
        </authorList>
    </citation>
    <scope>NUCLEOTIDE SEQUENCE [LARGE SCALE GENOMIC DNA]</scope>
</reference>
<sequence length="427" mass="45839">MEFIEEFLHKDCASEHGITTPDPAFHPNAAKKHLFSFLKIAAVGLCFLSIGLGLAAGGVWYMYERLRKEFEVTLEEELNKIYAALPAESVERIIEKTERVVEKEYIPQTSQEDQVIAVVEKVSPAVVSILSSKNQKGVSQEGGKGSGFFVSADGLLITNKHVVLDKEAVYTVVTKDGSSYETTVLARDPVQDIAVLKVDTKAKPVSFIEFGDVNVLGIGQSVITIGNALGEFRNTVSLGVVSGLGRTITASDNHGFIETIEDVIQTDAAINRGNSGGPLLNLSGKVIGVNTATVIGAQSIGFAIPSDRAARDLAQVQVTGNITYASLVERYMTITPEVQKEKGLSVNYGALVLEGKKESAAQTESASPAVELRNGDILLEIDGKRLDEAYSLSDALESKKPGEGVITRFLRDGKEHLVFVLLGVQTG</sequence>
<keyword evidence="3" id="KW-0812">Transmembrane</keyword>
<evidence type="ECO:0000313" key="5">
    <source>
        <dbReference type="Proteomes" id="UP000178092"/>
    </source>
</evidence>
<dbReference type="InterPro" id="IPR051201">
    <property type="entry name" value="Chloro_Bact_Ser_Proteases"/>
</dbReference>
<dbReference type="AlphaFoldDB" id="A0A1G2R5H3"/>
<dbReference type="SUPFAM" id="SSF50156">
    <property type="entry name" value="PDZ domain-like"/>
    <property type="match status" value="1"/>
</dbReference>
<protein>
    <submittedName>
        <fullName evidence="4">Uncharacterized protein</fullName>
    </submittedName>
</protein>